<dbReference type="OrthoDB" id="8561005at2"/>
<dbReference type="EMBL" id="SACR01000002">
    <property type="protein sequence ID" value="RVU47269.1"/>
    <property type="molecule type" value="Genomic_DNA"/>
</dbReference>
<accession>A0A437RKI4</accession>
<evidence type="ECO:0000256" key="1">
    <source>
        <dbReference type="SAM" id="MobiDB-lite"/>
    </source>
</evidence>
<dbReference type="Pfam" id="PF02310">
    <property type="entry name" value="B12-binding"/>
    <property type="match status" value="1"/>
</dbReference>
<feature type="compositionally biased region" description="Basic and acidic residues" evidence="1">
    <location>
        <begin position="14"/>
        <end position="27"/>
    </location>
</feature>
<dbReference type="Pfam" id="PF02607">
    <property type="entry name" value="B12-binding_2"/>
    <property type="match status" value="1"/>
</dbReference>
<dbReference type="SUPFAM" id="SSF52242">
    <property type="entry name" value="Cobalamin (vitamin B12)-binding domain"/>
    <property type="match status" value="1"/>
</dbReference>
<dbReference type="InterPro" id="IPR036724">
    <property type="entry name" value="Cobalamin-bd_sf"/>
</dbReference>
<dbReference type="Gene3D" id="1.10.1240.10">
    <property type="entry name" value="Methionine synthase domain"/>
    <property type="match status" value="1"/>
</dbReference>
<name>A0A437RKI4_9BURK</name>
<sequence length="299" mass="32418">MQGDPTRGQASPDGEGHERQWANEERPSSWPDVPDTDAAKHRLARLARTIEADVIPRLVQAHRPGAANPQPGSVLPYPSDIETLLQQILRGSEAETLSLIDGLRERGVSVESLYLDVFGPVARRLGEMWENDSCDFSTVTVALGRLQRLLRELSPAFGTEIEHPANGRRALFVQPRDEQHSFGLSMVAEFFRRDGWDVIGGIGGAVTSPVAMVRDEWIDIIGFSVGSDSRLPWLQETIVAVRAASRNAALAVLVGGPPFVARPEVAVAVGADGTASNGKEAPLVAERLLSRGRLRKNNG</sequence>
<feature type="domain" description="B12-binding" evidence="2">
    <location>
        <begin position="167"/>
        <end position="295"/>
    </location>
</feature>
<dbReference type="Gene3D" id="3.40.50.280">
    <property type="entry name" value="Cobalamin-binding domain"/>
    <property type="match status" value="1"/>
</dbReference>
<dbReference type="Proteomes" id="UP000285575">
    <property type="component" value="Unassembled WGS sequence"/>
</dbReference>
<organism evidence="3 4">
    <name type="scientific">Rubrivivax rivuli</name>
    <dbReference type="NCBI Taxonomy" id="1862385"/>
    <lineage>
        <taxon>Bacteria</taxon>
        <taxon>Pseudomonadati</taxon>
        <taxon>Pseudomonadota</taxon>
        <taxon>Betaproteobacteria</taxon>
        <taxon>Burkholderiales</taxon>
        <taxon>Sphaerotilaceae</taxon>
        <taxon>Rubrivivax</taxon>
    </lineage>
</organism>
<dbReference type="GO" id="GO:0031419">
    <property type="term" value="F:cobalamin binding"/>
    <property type="evidence" value="ECO:0007669"/>
    <property type="project" value="InterPro"/>
</dbReference>
<dbReference type="InterPro" id="IPR036594">
    <property type="entry name" value="Meth_synthase_dom"/>
</dbReference>
<protein>
    <submittedName>
        <fullName evidence="3">Cobalamin-binding protein</fullName>
    </submittedName>
</protein>
<proteinExistence type="predicted"/>
<evidence type="ECO:0000313" key="3">
    <source>
        <dbReference type="EMBL" id="RVU47269.1"/>
    </source>
</evidence>
<reference evidence="3 4" key="1">
    <citation type="submission" date="2019-01" db="EMBL/GenBank/DDBJ databases">
        <authorList>
            <person name="Chen W.-M."/>
        </authorList>
    </citation>
    <scope>NUCLEOTIDE SEQUENCE [LARGE SCALE GENOMIC DNA]</scope>
    <source>
        <strain evidence="3 4">KYPY4</strain>
    </source>
</reference>
<gene>
    <name evidence="3" type="ORF">EOE66_05815</name>
</gene>
<dbReference type="CDD" id="cd02065">
    <property type="entry name" value="B12-binding_like"/>
    <property type="match status" value="1"/>
</dbReference>
<dbReference type="PROSITE" id="PS51332">
    <property type="entry name" value="B12_BINDING"/>
    <property type="match status" value="1"/>
</dbReference>
<dbReference type="GO" id="GO:0046872">
    <property type="term" value="F:metal ion binding"/>
    <property type="evidence" value="ECO:0007669"/>
    <property type="project" value="InterPro"/>
</dbReference>
<keyword evidence="4" id="KW-1185">Reference proteome</keyword>
<evidence type="ECO:0000313" key="4">
    <source>
        <dbReference type="Proteomes" id="UP000285575"/>
    </source>
</evidence>
<dbReference type="AlphaFoldDB" id="A0A437RKI4"/>
<evidence type="ECO:0000259" key="2">
    <source>
        <dbReference type="PROSITE" id="PS51332"/>
    </source>
</evidence>
<dbReference type="InterPro" id="IPR006158">
    <property type="entry name" value="Cobalamin-bd"/>
</dbReference>
<comment type="caution">
    <text evidence="3">The sequence shown here is derived from an EMBL/GenBank/DDBJ whole genome shotgun (WGS) entry which is preliminary data.</text>
</comment>
<dbReference type="InterPro" id="IPR003759">
    <property type="entry name" value="Cbl-bd_cap"/>
</dbReference>
<feature type="region of interest" description="Disordered" evidence="1">
    <location>
        <begin position="1"/>
        <end position="36"/>
    </location>
</feature>